<proteinExistence type="predicted"/>
<keyword evidence="2" id="KW-1185">Reference proteome</keyword>
<dbReference type="Proteomes" id="UP000499080">
    <property type="component" value="Unassembled WGS sequence"/>
</dbReference>
<dbReference type="AlphaFoldDB" id="A0A4Y2W3T3"/>
<gene>
    <name evidence="1" type="ORF">AVEN_51431_1</name>
</gene>
<sequence>MLLDAITVSVVPDDMVPPEELAVLALVLPPRYRLFSMNINMNVRYRIYRRLGTNPCALASQVRFCGNNHNLGNYLPISELQNRLKWLRARQTAPRTSPKRSKCARLRLGFPAGDN</sequence>
<dbReference type="EMBL" id="BGPR01054974">
    <property type="protein sequence ID" value="GBO31642.1"/>
    <property type="molecule type" value="Genomic_DNA"/>
</dbReference>
<name>A0A4Y2W3T3_ARAVE</name>
<protein>
    <submittedName>
        <fullName evidence="1">Uncharacterized protein</fullName>
    </submittedName>
</protein>
<comment type="caution">
    <text evidence="1">The sequence shown here is derived from an EMBL/GenBank/DDBJ whole genome shotgun (WGS) entry which is preliminary data.</text>
</comment>
<evidence type="ECO:0000313" key="1">
    <source>
        <dbReference type="EMBL" id="GBO31642.1"/>
    </source>
</evidence>
<evidence type="ECO:0000313" key="2">
    <source>
        <dbReference type="Proteomes" id="UP000499080"/>
    </source>
</evidence>
<accession>A0A4Y2W3T3</accession>
<organism evidence="1 2">
    <name type="scientific">Araneus ventricosus</name>
    <name type="common">Orbweaver spider</name>
    <name type="synonym">Epeira ventricosa</name>
    <dbReference type="NCBI Taxonomy" id="182803"/>
    <lineage>
        <taxon>Eukaryota</taxon>
        <taxon>Metazoa</taxon>
        <taxon>Ecdysozoa</taxon>
        <taxon>Arthropoda</taxon>
        <taxon>Chelicerata</taxon>
        <taxon>Arachnida</taxon>
        <taxon>Araneae</taxon>
        <taxon>Araneomorphae</taxon>
        <taxon>Entelegynae</taxon>
        <taxon>Araneoidea</taxon>
        <taxon>Araneidae</taxon>
        <taxon>Araneus</taxon>
    </lineage>
</organism>
<reference evidence="1 2" key="1">
    <citation type="journal article" date="2019" name="Sci. Rep.">
        <title>Orb-weaving spider Araneus ventricosus genome elucidates the spidroin gene catalogue.</title>
        <authorList>
            <person name="Kono N."/>
            <person name="Nakamura H."/>
            <person name="Ohtoshi R."/>
            <person name="Moran D.A.P."/>
            <person name="Shinohara A."/>
            <person name="Yoshida Y."/>
            <person name="Fujiwara M."/>
            <person name="Mori M."/>
            <person name="Tomita M."/>
            <person name="Arakawa K."/>
        </authorList>
    </citation>
    <scope>NUCLEOTIDE SEQUENCE [LARGE SCALE GENOMIC DNA]</scope>
</reference>